<reference evidence="3 4" key="1">
    <citation type="submission" date="2019-09" db="EMBL/GenBank/DDBJ databases">
        <authorList>
            <person name="Brejova B."/>
        </authorList>
    </citation>
    <scope>NUCLEOTIDE SEQUENCE [LARGE SCALE GENOMIC DNA]</scope>
</reference>
<feature type="region of interest" description="Disordered" evidence="2">
    <location>
        <begin position="1"/>
        <end position="75"/>
    </location>
</feature>
<evidence type="ECO:0000256" key="2">
    <source>
        <dbReference type="SAM" id="MobiDB-lite"/>
    </source>
</evidence>
<feature type="coiled-coil region" evidence="1">
    <location>
        <begin position="375"/>
        <end position="424"/>
    </location>
</feature>
<dbReference type="AlphaFoldDB" id="A0A5E8BU79"/>
<gene>
    <name evidence="3" type="ORF">SAPINGB_P004382</name>
</gene>
<dbReference type="RefSeq" id="XP_031854988.1">
    <property type="nucleotide sequence ID" value="XM_031999097.1"/>
</dbReference>
<dbReference type="Proteomes" id="UP000398389">
    <property type="component" value="Unassembled WGS sequence"/>
</dbReference>
<name>A0A5E8BU79_9ASCO</name>
<evidence type="ECO:0000256" key="1">
    <source>
        <dbReference type="SAM" id="Coils"/>
    </source>
</evidence>
<protein>
    <submittedName>
        <fullName evidence="3">Uncharacterized protein</fullName>
    </submittedName>
</protein>
<feature type="compositionally biased region" description="Polar residues" evidence="2">
    <location>
        <begin position="25"/>
        <end position="40"/>
    </location>
</feature>
<keyword evidence="4" id="KW-1185">Reference proteome</keyword>
<dbReference type="GeneID" id="43583197"/>
<sequence>MSGPSKETPDPSIPSPVLIEKNKPLTLNDSEPSTPITQPRNLVCPGAPRSSRRKTSNSPATTPTRSNSSSSEFHISDEEIEDSYDMCSIDSNQFSSKNFTQNYTLSSKFESELQLSDKEFDSNDDQNMEPEENKLTKDFKDEKEVNESNTSSIQGYFCSDRFGEEIIPSVSFKQLSALHAYKSIPHHCQHCCRRKCEEFFTTRHNIRPEEVENTQQIVEKNDESAKLCKFLNPKSYNYRFSIPTQNELKNNNYILNLSVLPKKPNNFNSPLFFSRSNGESRLQPDKVTLYNYQTARLARRDFRTQRFYPVSLGERVPKKLKDLADLDFFTMEKDNSLAYYKDFWEPPVVKVKEFSKNGVEKTDWESVLKPNADALKKYLEENERLRNEKTLSKEDLEKIMKERCLEAEKKARDLEKKKIMIEKLDDLTEPFFLANMNENTVAKQYDAAISSHLSKGNADKLKILNEHKEKNESKDGLKNRIQKKEDRKGKGITIEKKHLVEKQLYAEDENDYLTEVNILCNIKASVAEQTKVKVVVSEEPYENSEGIQKRISINISFDK</sequence>
<proteinExistence type="predicted"/>
<accession>A0A5E8BU79</accession>
<keyword evidence="1" id="KW-0175">Coiled coil</keyword>
<dbReference type="EMBL" id="CABVLU010000003">
    <property type="protein sequence ID" value="VVT55026.1"/>
    <property type="molecule type" value="Genomic_DNA"/>
</dbReference>
<evidence type="ECO:0000313" key="3">
    <source>
        <dbReference type="EMBL" id="VVT55026.1"/>
    </source>
</evidence>
<feature type="compositionally biased region" description="Polar residues" evidence="2">
    <location>
        <begin position="56"/>
        <end position="73"/>
    </location>
</feature>
<organism evidence="3 4">
    <name type="scientific">Magnusiomyces paraingens</name>
    <dbReference type="NCBI Taxonomy" id="2606893"/>
    <lineage>
        <taxon>Eukaryota</taxon>
        <taxon>Fungi</taxon>
        <taxon>Dikarya</taxon>
        <taxon>Ascomycota</taxon>
        <taxon>Saccharomycotina</taxon>
        <taxon>Dipodascomycetes</taxon>
        <taxon>Dipodascales</taxon>
        <taxon>Dipodascaceae</taxon>
        <taxon>Magnusiomyces</taxon>
    </lineage>
</organism>
<evidence type="ECO:0000313" key="4">
    <source>
        <dbReference type="Proteomes" id="UP000398389"/>
    </source>
</evidence>